<dbReference type="CDD" id="cd07385">
    <property type="entry name" value="MPP_YkuE_C"/>
    <property type="match status" value="1"/>
</dbReference>
<dbReference type="GO" id="GO:0016787">
    <property type="term" value="F:hydrolase activity"/>
    <property type="evidence" value="ECO:0007669"/>
    <property type="project" value="InterPro"/>
</dbReference>
<keyword evidence="3" id="KW-1185">Reference proteome</keyword>
<dbReference type="PANTHER" id="PTHR31302:SF0">
    <property type="entry name" value="TRANSMEMBRANE PROTEIN WITH METALLOPHOSPHOESTERASE DOMAIN"/>
    <property type="match status" value="1"/>
</dbReference>
<dbReference type="InterPro" id="IPR051158">
    <property type="entry name" value="Metallophosphoesterase_sf"/>
</dbReference>
<dbReference type="EMBL" id="CP054492">
    <property type="protein sequence ID" value="QOY52020.1"/>
    <property type="molecule type" value="Genomic_DNA"/>
</dbReference>
<dbReference type="Pfam" id="PF00149">
    <property type="entry name" value="Metallophos"/>
    <property type="match status" value="1"/>
</dbReference>
<evidence type="ECO:0000313" key="2">
    <source>
        <dbReference type="EMBL" id="QOY52020.1"/>
    </source>
</evidence>
<dbReference type="RefSeq" id="WP_194369681.1">
    <property type="nucleotide sequence ID" value="NZ_CP054492.1"/>
</dbReference>
<dbReference type="SUPFAM" id="SSF56300">
    <property type="entry name" value="Metallo-dependent phosphatases"/>
    <property type="match status" value="1"/>
</dbReference>
<evidence type="ECO:0000259" key="1">
    <source>
        <dbReference type="Pfam" id="PF00149"/>
    </source>
</evidence>
<protein>
    <submittedName>
        <fullName evidence="2">Metallophosphoesterase</fullName>
    </submittedName>
</protein>
<dbReference type="Proteomes" id="UP000593994">
    <property type="component" value="Chromosome"/>
</dbReference>
<evidence type="ECO:0000313" key="3">
    <source>
        <dbReference type="Proteomes" id="UP000593994"/>
    </source>
</evidence>
<dbReference type="KEGG" id="sbal:HUE88_13190"/>
<proteinExistence type="predicted"/>
<dbReference type="InterPro" id="IPR004843">
    <property type="entry name" value="Calcineurin-like_PHP"/>
</dbReference>
<dbReference type="PANTHER" id="PTHR31302">
    <property type="entry name" value="TRANSMEMBRANE PROTEIN WITH METALLOPHOSPHOESTERASE DOMAIN-RELATED"/>
    <property type="match status" value="1"/>
</dbReference>
<organism evidence="2 3">
    <name type="scientific">Candidatus Sulfurimonas baltica</name>
    <dbReference type="NCBI Taxonomy" id="2740404"/>
    <lineage>
        <taxon>Bacteria</taxon>
        <taxon>Pseudomonadati</taxon>
        <taxon>Campylobacterota</taxon>
        <taxon>Epsilonproteobacteria</taxon>
        <taxon>Campylobacterales</taxon>
        <taxon>Sulfurimonadaceae</taxon>
        <taxon>Sulfurimonas</taxon>
    </lineage>
</organism>
<accession>A0A7S7RN36</accession>
<feature type="domain" description="Calcineurin-like phosphoesterase" evidence="1">
    <location>
        <begin position="29"/>
        <end position="193"/>
    </location>
</feature>
<sequence>MSLQTGWTHFPFEEISLQAQNFSSSLKGLRIVQLSDLHLTQNIEISYLKTLIAKINGLNPDLVVITGDILQTFATKLHKHLKTFKLLVAPTYYVTGNHDIVYGPTALKDMLFDAGVICLDNKIEILSINGVPLQLVGLSDRYSFARGIKRPIKELFAKLDPNLSTILLAHQPKDILHVDKFRIDIQLSGHTHGGQVYPFNIVVKFFQPYFSGLYVRNKTLLYVTRGLGYWGPKVRYRVPSEIPVFTIN</sequence>
<dbReference type="AlphaFoldDB" id="A0A7S7RN36"/>
<name>A0A7S7RN36_9BACT</name>
<dbReference type="Gene3D" id="3.60.21.10">
    <property type="match status" value="1"/>
</dbReference>
<dbReference type="InterPro" id="IPR029052">
    <property type="entry name" value="Metallo-depent_PP-like"/>
</dbReference>
<reference evidence="2 3" key="1">
    <citation type="submission" date="2020-05" db="EMBL/GenBank/DDBJ databases">
        <title>Sulfurimonas marisnigri, sp. nov., and Sulfurimonas baltica, sp. nov., manganese oxide reducing chemolithoautotrophs of the class Epsilonproteobacteria isolated from the pelagic redoxclines of the Black and Baltic Seas and emended description of the genus Sulfurimonas.</title>
        <authorList>
            <person name="Henkel J.V."/>
            <person name="Laudan C."/>
            <person name="Werner J."/>
            <person name="Neu T."/>
            <person name="Plewe S."/>
            <person name="Sproer C."/>
            <person name="Bunk B."/>
            <person name="Schulz-Vogt H.N."/>
        </authorList>
    </citation>
    <scope>NUCLEOTIDE SEQUENCE [LARGE SCALE GENOMIC DNA]</scope>
    <source>
        <strain evidence="2 3">GD2</strain>
    </source>
</reference>
<gene>
    <name evidence="2" type="ORF">HUE88_13190</name>
</gene>